<dbReference type="Pfam" id="PF13580">
    <property type="entry name" value="SIS_2"/>
    <property type="match status" value="1"/>
</dbReference>
<dbReference type="InterPro" id="IPR001347">
    <property type="entry name" value="SIS_dom"/>
</dbReference>
<dbReference type="CDD" id="cd05006">
    <property type="entry name" value="SIS_GmhA"/>
    <property type="match status" value="1"/>
</dbReference>
<dbReference type="PROSITE" id="PS51464">
    <property type="entry name" value="SIS"/>
    <property type="match status" value="1"/>
</dbReference>
<dbReference type="PANTHER" id="PTHR30390">
    <property type="entry name" value="SEDOHEPTULOSE 7-PHOSPHATE ISOMERASE / DNAA INITIATOR-ASSOCIATING FACTOR FOR REPLICATION INITIATION"/>
    <property type="match status" value="1"/>
</dbReference>
<dbReference type="GO" id="GO:0097367">
    <property type="term" value="F:carbohydrate derivative binding"/>
    <property type="evidence" value="ECO:0007669"/>
    <property type="project" value="InterPro"/>
</dbReference>
<sequence length="194" mass="21034">MNKKFIADYLTQLRSSLSALNSDDVQSVITVIEKAFRGNQQIFIMGNGGSASLASHFCCDLSKGTLTRIYDHTEKRLRVISLTDNVALLTAFANDTSYDDIFAQQLNNLVNKNDVVIAISGSGNSKNIIKAVDLAHKMGAITVGLLGFDGGKLEDMVNHKIVVPSKNYGVIEDTHSALAHLISASLAKLKNEHE</sequence>
<accession>A0A1F6MB03</accession>
<proteinExistence type="predicted"/>
<evidence type="ECO:0000259" key="1">
    <source>
        <dbReference type="PROSITE" id="PS51464"/>
    </source>
</evidence>
<dbReference type="GO" id="GO:1901135">
    <property type="term" value="P:carbohydrate derivative metabolic process"/>
    <property type="evidence" value="ECO:0007669"/>
    <property type="project" value="InterPro"/>
</dbReference>
<organism evidence="2 3">
    <name type="scientific">Candidatus Magasanikbacteria bacterium RIFCSPHIGHO2_01_FULL_47_8</name>
    <dbReference type="NCBI Taxonomy" id="1798673"/>
    <lineage>
        <taxon>Bacteria</taxon>
        <taxon>Candidatus Magasanikiibacteriota</taxon>
    </lineage>
</organism>
<comment type="caution">
    <text evidence="2">The sequence shown here is derived from an EMBL/GenBank/DDBJ whole genome shotgun (WGS) entry which is preliminary data.</text>
</comment>
<dbReference type="SUPFAM" id="SSF53697">
    <property type="entry name" value="SIS domain"/>
    <property type="match status" value="1"/>
</dbReference>
<dbReference type="InterPro" id="IPR050099">
    <property type="entry name" value="SIS_GmhA/DiaA_subfam"/>
</dbReference>
<dbReference type="Proteomes" id="UP000177953">
    <property type="component" value="Unassembled WGS sequence"/>
</dbReference>
<protein>
    <recommendedName>
        <fullName evidence="1">SIS domain-containing protein</fullName>
    </recommendedName>
</protein>
<evidence type="ECO:0000313" key="3">
    <source>
        <dbReference type="Proteomes" id="UP000177953"/>
    </source>
</evidence>
<feature type="domain" description="SIS" evidence="1">
    <location>
        <begin position="32"/>
        <end position="192"/>
    </location>
</feature>
<dbReference type="InterPro" id="IPR035461">
    <property type="entry name" value="GmhA/DiaA"/>
</dbReference>
<dbReference type="Gene3D" id="3.40.50.10490">
    <property type="entry name" value="Glucose-6-phosphate isomerase like protein, domain 1"/>
    <property type="match status" value="1"/>
</dbReference>
<dbReference type="InterPro" id="IPR046348">
    <property type="entry name" value="SIS_dom_sf"/>
</dbReference>
<dbReference type="EMBL" id="MFPU01000080">
    <property type="protein sequence ID" value="OGH68794.1"/>
    <property type="molecule type" value="Genomic_DNA"/>
</dbReference>
<dbReference type="AlphaFoldDB" id="A0A1F6MB03"/>
<evidence type="ECO:0000313" key="2">
    <source>
        <dbReference type="EMBL" id="OGH68794.1"/>
    </source>
</evidence>
<dbReference type="PANTHER" id="PTHR30390:SF8">
    <property type="entry name" value="SUGAR ISOMERASE (SIS)"/>
    <property type="match status" value="1"/>
</dbReference>
<name>A0A1F6MB03_9BACT</name>
<gene>
    <name evidence="2" type="ORF">A2754_03005</name>
</gene>
<reference evidence="2 3" key="1">
    <citation type="journal article" date="2016" name="Nat. Commun.">
        <title>Thousands of microbial genomes shed light on interconnected biogeochemical processes in an aquifer system.</title>
        <authorList>
            <person name="Anantharaman K."/>
            <person name="Brown C.T."/>
            <person name="Hug L.A."/>
            <person name="Sharon I."/>
            <person name="Castelle C.J."/>
            <person name="Probst A.J."/>
            <person name="Thomas B.C."/>
            <person name="Singh A."/>
            <person name="Wilkins M.J."/>
            <person name="Karaoz U."/>
            <person name="Brodie E.L."/>
            <person name="Williams K.H."/>
            <person name="Hubbard S.S."/>
            <person name="Banfield J.F."/>
        </authorList>
    </citation>
    <scope>NUCLEOTIDE SEQUENCE [LARGE SCALE GENOMIC DNA]</scope>
</reference>